<evidence type="ECO:0000313" key="3">
    <source>
        <dbReference type="Proteomes" id="UP000625711"/>
    </source>
</evidence>
<evidence type="ECO:0000256" key="1">
    <source>
        <dbReference type="SAM" id="Coils"/>
    </source>
</evidence>
<keyword evidence="3" id="KW-1185">Reference proteome</keyword>
<proteinExistence type="predicted"/>
<sequence length="346" mass="40126">MRDMLERYWPFGKASDAKPRGLRNLRLEELFPNKDYQNAKRCMGPLDWGSPGCGAPIVRDGKRFVKTREDPMLRFQFGKDLRRAVDNTFRYKTNREEQVEYKKALDKLVEEKKQNQLRQKLLDAENEKRHFLKTPPWGKIGPGGRPWRMPNTIGIGFLKSMGWSSEETLKKLEIEAAKKKHDDQRNYNNFKNTQITPPNRVVKLDPIVHPSNFKELPRPVRNKRLSPLSNDKENGVELTDLLAKDRKIPTKIPLSSTDVTKEKDAGRSCVWNRQGSTYLKELTQQMISKKEKMQEMKVQEDETARQHFSTWTNFWGKPGHGAPRSAVKKGAIDRLLYPQMVPIGVA</sequence>
<accession>A0A834IJ79</accession>
<gene>
    <name evidence="2" type="ORF">GWI33_012217</name>
</gene>
<dbReference type="OrthoDB" id="8185397at2759"/>
<dbReference type="EMBL" id="JAACXV010011444">
    <property type="protein sequence ID" value="KAF7275067.1"/>
    <property type="molecule type" value="Genomic_DNA"/>
</dbReference>
<comment type="caution">
    <text evidence="2">The sequence shown here is derived from an EMBL/GenBank/DDBJ whole genome shotgun (WGS) entry which is preliminary data.</text>
</comment>
<reference evidence="2" key="1">
    <citation type="submission" date="2020-08" db="EMBL/GenBank/DDBJ databases">
        <title>Genome sequencing and assembly of the red palm weevil Rhynchophorus ferrugineus.</title>
        <authorList>
            <person name="Dias G.B."/>
            <person name="Bergman C.M."/>
            <person name="Manee M."/>
        </authorList>
    </citation>
    <scope>NUCLEOTIDE SEQUENCE</scope>
    <source>
        <strain evidence="2">AA-2017</strain>
        <tissue evidence="2">Whole larva</tissue>
    </source>
</reference>
<protein>
    <submittedName>
        <fullName evidence="2">Uncharacterized protein</fullName>
    </submittedName>
</protein>
<feature type="coiled-coil region" evidence="1">
    <location>
        <begin position="94"/>
        <end position="127"/>
    </location>
</feature>
<dbReference type="Proteomes" id="UP000625711">
    <property type="component" value="Unassembled WGS sequence"/>
</dbReference>
<organism evidence="2 3">
    <name type="scientific">Rhynchophorus ferrugineus</name>
    <name type="common">Red palm weevil</name>
    <name type="synonym">Curculio ferrugineus</name>
    <dbReference type="NCBI Taxonomy" id="354439"/>
    <lineage>
        <taxon>Eukaryota</taxon>
        <taxon>Metazoa</taxon>
        <taxon>Ecdysozoa</taxon>
        <taxon>Arthropoda</taxon>
        <taxon>Hexapoda</taxon>
        <taxon>Insecta</taxon>
        <taxon>Pterygota</taxon>
        <taxon>Neoptera</taxon>
        <taxon>Endopterygota</taxon>
        <taxon>Coleoptera</taxon>
        <taxon>Polyphaga</taxon>
        <taxon>Cucujiformia</taxon>
        <taxon>Curculionidae</taxon>
        <taxon>Dryophthorinae</taxon>
        <taxon>Rhynchophorus</taxon>
    </lineage>
</organism>
<evidence type="ECO:0000313" key="2">
    <source>
        <dbReference type="EMBL" id="KAF7275067.1"/>
    </source>
</evidence>
<dbReference type="AlphaFoldDB" id="A0A834IJ79"/>
<keyword evidence="1" id="KW-0175">Coiled coil</keyword>
<name>A0A834IJ79_RHYFE</name>